<evidence type="ECO:0000313" key="7">
    <source>
        <dbReference type="EMBL" id="KAE9601274.1"/>
    </source>
</evidence>
<protein>
    <submittedName>
        <fullName evidence="7">Putative transaminase</fullName>
    </submittedName>
</protein>
<dbReference type="PANTHER" id="PTHR46383:SF1">
    <property type="entry name" value="ASPARTATE AMINOTRANSFERASE"/>
    <property type="match status" value="1"/>
</dbReference>
<feature type="domain" description="Aminotransferase class I/classII large" evidence="6">
    <location>
        <begin position="98"/>
        <end position="168"/>
    </location>
</feature>
<dbReference type="InterPro" id="IPR050596">
    <property type="entry name" value="AspAT/PAT-like"/>
</dbReference>
<dbReference type="Gene3D" id="3.40.640.10">
    <property type="entry name" value="Type I PLP-dependent aspartate aminotransferase-like (Major domain)"/>
    <property type="match status" value="1"/>
</dbReference>
<dbReference type="OrthoDB" id="1689938at2759"/>
<dbReference type="InterPro" id="IPR004839">
    <property type="entry name" value="Aminotransferase_I/II_large"/>
</dbReference>
<keyword evidence="4" id="KW-0808">Transferase</keyword>
<name>A0A6A4PIT6_LUPAL</name>
<comment type="cofactor">
    <cofactor evidence="1">
        <name>pyridoxal 5'-phosphate</name>
        <dbReference type="ChEBI" id="CHEBI:597326"/>
    </cofactor>
</comment>
<dbReference type="InterPro" id="IPR015421">
    <property type="entry name" value="PyrdxlP-dep_Trfase_major"/>
</dbReference>
<keyword evidence="5" id="KW-0663">Pyridoxal phosphate</keyword>
<dbReference type="AlphaFoldDB" id="A0A6A4PIT6"/>
<keyword evidence="8" id="KW-1185">Reference proteome</keyword>
<dbReference type="GO" id="GO:0008483">
    <property type="term" value="F:transaminase activity"/>
    <property type="evidence" value="ECO:0007669"/>
    <property type="project" value="UniProtKB-KW"/>
</dbReference>
<proteinExistence type="inferred from homology"/>
<comment type="similarity">
    <text evidence="2">Belongs to the class-I pyridoxal-phosphate-dependent aminotransferase family.</text>
</comment>
<accession>A0A6A4PIT6</accession>
<gene>
    <name evidence="7" type="ORF">Lalb_Chr13g0296071</name>
</gene>
<organism evidence="7 8">
    <name type="scientific">Lupinus albus</name>
    <name type="common">White lupine</name>
    <name type="synonym">Lupinus termis</name>
    <dbReference type="NCBI Taxonomy" id="3870"/>
    <lineage>
        <taxon>Eukaryota</taxon>
        <taxon>Viridiplantae</taxon>
        <taxon>Streptophyta</taxon>
        <taxon>Embryophyta</taxon>
        <taxon>Tracheophyta</taxon>
        <taxon>Spermatophyta</taxon>
        <taxon>Magnoliopsida</taxon>
        <taxon>eudicotyledons</taxon>
        <taxon>Gunneridae</taxon>
        <taxon>Pentapetalae</taxon>
        <taxon>rosids</taxon>
        <taxon>fabids</taxon>
        <taxon>Fabales</taxon>
        <taxon>Fabaceae</taxon>
        <taxon>Papilionoideae</taxon>
        <taxon>50 kb inversion clade</taxon>
        <taxon>genistoids sensu lato</taxon>
        <taxon>core genistoids</taxon>
        <taxon>Genisteae</taxon>
        <taxon>Lupinus</taxon>
    </lineage>
</organism>
<reference evidence="8" key="1">
    <citation type="journal article" date="2020" name="Nat. Commun.">
        <title>Genome sequence of the cluster root forming white lupin.</title>
        <authorList>
            <person name="Hufnagel B."/>
            <person name="Marques A."/>
            <person name="Soriano A."/>
            <person name="Marques L."/>
            <person name="Divol F."/>
            <person name="Doumas P."/>
            <person name="Sallet E."/>
            <person name="Mancinotti D."/>
            <person name="Carrere S."/>
            <person name="Marande W."/>
            <person name="Arribat S."/>
            <person name="Keller J."/>
            <person name="Huneau C."/>
            <person name="Blein T."/>
            <person name="Aime D."/>
            <person name="Laguerre M."/>
            <person name="Taylor J."/>
            <person name="Schubert V."/>
            <person name="Nelson M."/>
            <person name="Geu-Flores F."/>
            <person name="Crespi M."/>
            <person name="Gallardo-Guerrero K."/>
            <person name="Delaux P.-M."/>
            <person name="Salse J."/>
            <person name="Berges H."/>
            <person name="Guyot R."/>
            <person name="Gouzy J."/>
            <person name="Peret B."/>
        </authorList>
    </citation>
    <scope>NUCLEOTIDE SEQUENCE [LARGE SCALE GENOMIC DNA]</scope>
    <source>
        <strain evidence="8">cv. Amiga</strain>
    </source>
</reference>
<dbReference type="InterPro" id="IPR015422">
    <property type="entry name" value="PyrdxlP-dep_Trfase_small"/>
</dbReference>
<dbReference type="Gene3D" id="3.90.1150.10">
    <property type="entry name" value="Aspartate Aminotransferase, domain 1"/>
    <property type="match status" value="1"/>
</dbReference>
<dbReference type="InterPro" id="IPR015424">
    <property type="entry name" value="PyrdxlP-dep_Trfase"/>
</dbReference>
<evidence type="ECO:0000256" key="1">
    <source>
        <dbReference type="ARBA" id="ARBA00001933"/>
    </source>
</evidence>
<evidence type="ECO:0000256" key="4">
    <source>
        <dbReference type="ARBA" id="ARBA00022679"/>
    </source>
</evidence>
<evidence type="ECO:0000256" key="2">
    <source>
        <dbReference type="ARBA" id="ARBA00007441"/>
    </source>
</evidence>
<dbReference type="SUPFAM" id="SSF53383">
    <property type="entry name" value="PLP-dependent transferases"/>
    <property type="match status" value="1"/>
</dbReference>
<evidence type="ECO:0000256" key="5">
    <source>
        <dbReference type="ARBA" id="ARBA00022898"/>
    </source>
</evidence>
<evidence type="ECO:0000259" key="6">
    <source>
        <dbReference type="Pfam" id="PF00155"/>
    </source>
</evidence>
<dbReference type="GO" id="GO:0030170">
    <property type="term" value="F:pyridoxal phosphate binding"/>
    <property type="evidence" value="ECO:0007669"/>
    <property type="project" value="InterPro"/>
</dbReference>
<evidence type="ECO:0000313" key="8">
    <source>
        <dbReference type="Proteomes" id="UP000447434"/>
    </source>
</evidence>
<dbReference type="GO" id="GO:0006520">
    <property type="term" value="P:amino acid metabolic process"/>
    <property type="evidence" value="ECO:0007669"/>
    <property type="project" value="InterPro"/>
</dbReference>
<dbReference type="Pfam" id="PF00155">
    <property type="entry name" value="Aminotran_1_2"/>
    <property type="match status" value="1"/>
</dbReference>
<dbReference type="PANTHER" id="PTHR46383">
    <property type="entry name" value="ASPARTATE AMINOTRANSFERASE"/>
    <property type="match status" value="1"/>
</dbReference>
<evidence type="ECO:0000256" key="3">
    <source>
        <dbReference type="ARBA" id="ARBA00022576"/>
    </source>
</evidence>
<dbReference type="Proteomes" id="UP000447434">
    <property type="component" value="Chromosome 13"/>
</dbReference>
<sequence length="168" mass="18032">MANTTLYNPSLCRILFPSSSGHDPLPKILSFSSNLSLNSLNLDMEAPKHKNNTVIVKATVTNSDEIDTSLSPRVNSLKPSKTVAISDQATALVQAGVPVIRLAAGEPDFDTPTIISEAGINAIREGFTRYTPNAGTLELRQAICHKLKEENGISYTPDQIVVTNGAKE</sequence>
<dbReference type="EMBL" id="WOCE01000013">
    <property type="protein sequence ID" value="KAE9601274.1"/>
    <property type="molecule type" value="Genomic_DNA"/>
</dbReference>
<comment type="caution">
    <text evidence="7">The sequence shown here is derived from an EMBL/GenBank/DDBJ whole genome shotgun (WGS) entry which is preliminary data.</text>
</comment>
<keyword evidence="3" id="KW-0032">Aminotransferase</keyword>